<reference evidence="2 3" key="1">
    <citation type="journal article" date="2015" name="Stand. Genomic Sci.">
        <title>Genomic information of the arsenic-resistant bacterium Lysobacter arseniciresistens type strain ZS79(T) and comparison of Lysobacter draft genomes.</title>
        <authorList>
            <person name="Liu L."/>
            <person name="Zhang S."/>
            <person name="Luo M."/>
            <person name="Wang G."/>
        </authorList>
    </citation>
    <scope>NUCLEOTIDE SEQUENCE [LARGE SCALE GENOMIC DNA]</scope>
    <source>
        <strain evidence="2 3">ZS79</strain>
    </source>
</reference>
<comment type="caution">
    <text evidence="2">The sequence shown here is derived from an EMBL/GenBank/DDBJ whole genome shotgun (WGS) entry which is preliminary data.</text>
</comment>
<protein>
    <recommendedName>
        <fullName evidence="4">Lipoprotein</fullName>
    </recommendedName>
</protein>
<feature type="chain" id="PRO_5001962379" description="Lipoprotein" evidence="1">
    <location>
        <begin position="18"/>
        <end position="76"/>
    </location>
</feature>
<evidence type="ECO:0000313" key="2">
    <source>
        <dbReference type="EMBL" id="KGM53111.1"/>
    </source>
</evidence>
<dbReference type="EMBL" id="AVPT01000056">
    <property type="protein sequence ID" value="KGM53111.1"/>
    <property type="molecule type" value="Genomic_DNA"/>
</dbReference>
<organism evidence="2 3">
    <name type="scientific">Lysobacter arseniciresistens ZS79</name>
    <dbReference type="NCBI Taxonomy" id="913325"/>
    <lineage>
        <taxon>Bacteria</taxon>
        <taxon>Pseudomonadati</taxon>
        <taxon>Pseudomonadota</taxon>
        <taxon>Gammaproteobacteria</taxon>
        <taxon>Lysobacterales</taxon>
        <taxon>Lysobacteraceae</taxon>
        <taxon>Novilysobacter</taxon>
    </lineage>
</organism>
<keyword evidence="3" id="KW-1185">Reference proteome</keyword>
<dbReference type="RefSeq" id="WP_036213819.1">
    <property type="nucleotide sequence ID" value="NZ_AVPT01000056.1"/>
</dbReference>
<dbReference type="OrthoDB" id="6028316at2"/>
<evidence type="ECO:0000256" key="1">
    <source>
        <dbReference type="SAM" id="SignalP"/>
    </source>
</evidence>
<dbReference type="PROSITE" id="PS51257">
    <property type="entry name" value="PROKAR_LIPOPROTEIN"/>
    <property type="match status" value="1"/>
</dbReference>
<keyword evidence="1" id="KW-0732">Signal</keyword>
<proteinExistence type="predicted"/>
<dbReference type="STRING" id="913325.N799_12860"/>
<evidence type="ECO:0008006" key="4">
    <source>
        <dbReference type="Google" id="ProtNLM"/>
    </source>
</evidence>
<dbReference type="Proteomes" id="UP000029989">
    <property type="component" value="Unassembled WGS sequence"/>
</dbReference>
<sequence length="76" mass="8014">MRTIQLIACAAAAAVLAACGSVEYRDTNATVDARPECGAGESRPGEGVPAWCERKHEAVWSSDPESTELRLGGDDH</sequence>
<gene>
    <name evidence="2" type="ORF">N799_12860</name>
</gene>
<evidence type="ECO:0000313" key="3">
    <source>
        <dbReference type="Proteomes" id="UP000029989"/>
    </source>
</evidence>
<feature type="signal peptide" evidence="1">
    <location>
        <begin position="1"/>
        <end position="17"/>
    </location>
</feature>
<accession>A0A0A0EQ43</accession>
<name>A0A0A0EQ43_9GAMM</name>
<dbReference type="AlphaFoldDB" id="A0A0A0EQ43"/>